<evidence type="ECO:0000313" key="2">
    <source>
        <dbReference type="Proteomes" id="UP000594943"/>
    </source>
</evidence>
<protein>
    <submittedName>
        <fullName evidence="1">DUF2523 domain-containing protein</fullName>
    </submittedName>
</protein>
<dbReference type="EMBL" id="CP065686">
    <property type="protein sequence ID" value="QPS43732.1"/>
    <property type="molecule type" value="Genomic_DNA"/>
</dbReference>
<dbReference type="Proteomes" id="UP000594943">
    <property type="component" value="Chromosome 1"/>
</dbReference>
<evidence type="ECO:0000313" key="1">
    <source>
        <dbReference type="EMBL" id="QPS43732.1"/>
    </source>
</evidence>
<dbReference type="Pfam" id="PF10734">
    <property type="entry name" value="DUF2523"/>
    <property type="match status" value="1"/>
</dbReference>
<accession>A0A7T2U126</accession>
<dbReference type="KEGG" id="bhg:I6G56_19760"/>
<dbReference type="RefSeq" id="WP_038777072.1">
    <property type="nucleotide sequence ID" value="NZ_CP013380.1"/>
</dbReference>
<sequence length="93" mass="9519">MSWASLLVSLVGPIVTRVLVALGIGLVTITGIDLAFDQVVQWMSASVGGLSADIANVLALGGVGDGIAYVLGGLSARVSFYMLTSTTKMVFSK</sequence>
<proteinExistence type="predicted"/>
<accession>A0A7U4P175</accession>
<organism evidence="1 2">
    <name type="scientific">Burkholderia humptydooensis</name>
    <dbReference type="NCBI Taxonomy" id="430531"/>
    <lineage>
        <taxon>Bacteria</taxon>
        <taxon>Pseudomonadati</taxon>
        <taxon>Pseudomonadota</taxon>
        <taxon>Betaproteobacteria</taxon>
        <taxon>Burkholderiales</taxon>
        <taxon>Burkholderiaceae</taxon>
        <taxon>Burkholderia</taxon>
        <taxon>pseudomallei group</taxon>
    </lineage>
</organism>
<name>A0A7U4P175_9BURK</name>
<reference evidence="1 2" key="1">
    <citation type="submission" date="2020-12" db="EMBL/GenBank/DDBJ databases">
        <title>FDA dAtabase for Regulatory Grade micrObial Sequences (FDA-ARGOS): Supporting development and validation of Infectious Disease Dx tests.</title>
        <authorList>
            <person name="Nelson B."/>
            <person name="Plummer A."/>
            <person name="Tallon L."/>
            <person name="Sadzewicz L."/>
            <person name="Zhao X."/>
            <person name="Boylan J."/>
            <person name="Ott S."/>
            <person name="Bowen H."/>
            <person name="Vavikolanu K."/>
            <person name="Mehta A."/>
            <person name="Aluvathingal J."/>
            <person name="Nadendla S."/>
            <person name="Myers T."/>
            <person name="Yan Y."/>
            <person name="Sichtig H."/>
        </authorList>
    </citation>
    <scope>NUCLEOTIDE SEQUENCE [LARGE SCALE GENOMIC DNA]</scope>
    <source>
        <strain evidence="1 2">FDAARGOS_899</strain>
    </source>
</reference>
<dbReference type="AlphaFoldDB" id="A0A7U4P175"/>
<gene>
    <name evidence="1" type="ORF">I6G56_19760</name>
</gene>
<dbReference type="InterPro" id="IPR019670">
    <property type="entry name" value="DUF2523"/>
</dbReference>